<protein>
    <recommendedName>
        <fullName evidence="4">Delta-60 repeat protein</fullName>
    </recommendedName>
</protein>
<feature type="chain" id="PRO_5040936512" description="Delta-60 repeat protein" evidence="1">
    <location>
        <begin position="21"/>
        <end position="490"/>
    </location>
</feature>
<dbReference type="Proteomes" id="UP001139971">
    <property type="component" value="Unassembled WGS sequence"/>
</dbReference>
<keyword evidence="3" id="KW-1185">Reference proteome</keyword>
<dbReference type="EMBL" id="JAOVZO020000021">
    <property type="protein sequence ID" value="MDC8015866.1"/>
    <property type="molecule type" value="Genomic_DNA"/>
</dbReference>
<dbReference type="InterPro" id="IPR013431">
    <property type="entry name" value="Delta_60_rpt"/>
</dbReference>
<reference evidence="2" key="1">
    <citation type="submission" date="2023-02" db="EMBL/GenBank/DDBJ databases">
        <title>Tahibacter soli sp. nov. isolated from soil.</title>
        <authorList>
            <person name="Baek J.H."/>
            <person name="Lee J.K."/>
            <person name="Choi D.G."/>
            <person name="Jeon C.O."/>
        </authorList>
    </citation>
    <scope>NUCLEOTIDE SEQUENCE</scope>
    <source>
        <strain evidence="2">BL</strain>
    </source>
</reference>
<dbReference type="Pfam" id="PF17164">
    <property type="entry name" value="DUF5122"/>
    <property type="match status" value="1"/>
</dbReference>
<feature type="signal peptide" evidence="1">
    <location>
        <begin position="1"/>
        <end position="20"/>
    </location>
</feature>
<evidence type="ECO:0000313" key="2">
    <source>
        <dbReference type="EMBL" id="MDC8015866.1"/>
    </source>
</evidence>
<evidence type="ECO:0008006" key="4">
    <source>
        <dbReference type="Google" id="ProtNLM"/>
    </source>
</evidence>
<dbReference type="NCBIfam" id="TIGR02608">
    <property type="entry name" value="delta_60_rpt"/>
    <property type="match status" value="3"/>
</dbReference>
<gene>
    <name evidence="2" type="ORF">OD750_025365</name>
</gene>
<name>A0A9X4BK79_9GAMM</name>
<evidence type="ECO:0000313" key="3">
    <source>
        <dbReference type="Proteomes" id="UP001139971"/>
    </source>
</evidence>
<proteinExistence type="predicted"/>
<organism evidence="2 3">
    <name type="scientific">Tahibacter soli</name>
    <dbReference type="NCBI Taxonomy" id="2983605"/>
    <lineage>
        <taxon>Bacteria</taxon>
        <taxon>Pseudomonadati</taxon>
        <taxon>Pseudomonadota</taxon>
        <taxon>Gammaproteobacteria</taxon>
        <taxon>Lysobacterales</taxon>
        <taxon>Rhodanobacteraceae</taxon>
        <taxon>Tahibacter</taxon>
    </lineage>
</organism>
<dbReference type="Gene3D" id="2.80.10.50">
    <property type="match status" value="1"/>
</dbReference>
<evidence type="ECO:0000256" key="1">
    <source>
        <dbReference type="SAM" id="SignalP"/>
    </source>
</evidence>
<accession>A0A9X4BK79</accession>
<dbReference type="AlphaFoldDB" id="A0A9X4BK79"/>
<keyword evidence="1" id="KW-0732">Signal</keyword>
<comment type="caution">
    <text evidence="2">The sequence shown here is derived from an EMBL/GenBank/DDBJ whole genome shotgun (WGS) entry which is preliminary data.</text>
</comment>
<dbReference type="RefSeq" id="WP_263543972.1">
    <property type="nucleotide sequence ID" value="NZ_JAOVZO020000021.1"/>
</dbReference>
<sequence>MRIHLLPALAALAAATAVRAGPGDFDPAFGANGKTAVAFDQPGGNRADRAIATIPLAGGGLLVVGSVEPRVNAHDIVGFARLLPNGQRDTTFGTDGKVVQETVFERIVDAGVDNDGRIFVGGQFRDPNGGDLEFGVMRYTAAGQPDLGYGFFGLAVAGFERGGNNNDALSAIRVSFGGEVFAVGSVKIGAAADVDFGVANFDVNGALDTSFSDDGLLTIAFDLDGAAAPDDALALSEWNPNTMRVAGTALRADGTRVVAVASFLTSTGILTPAFCSDTSCQGVQGSLVAGPGKRTFKFDPTVASTDFVTGGALQTGTGGGFAVVGTSTTTGSVAVRGAIGVMTQSGLLLPRAGDPRFGRALIDLGNPTVPTSVVHRFGDAHWIVAGYLGASPAMVGFAGYFDANVEADTSFTMSSLGGPPLPSAYQLIEFPRQNAAQPVETYPASLAIDTEQRIVGAGSRLWARSTGIEDTDYAVFRLDDSDAIFADGFE</sequence>